<evidence type="ECO:0000313" key="1">
    <source>
        <dbReference type="EMBL" id="QKZ24288.1"/>
    </source>
</evidence>
<evidence type="ECO:0000313" key="2">
    <source>
        <dbReference type="Proteomes" id="UP000509418"/>
    </source>
</evidence>
<protein>
    <submittedName>
        <fullName evidence="1">Uncharacterized protein</fullName>
    </submittedName>
</protein>
<dbReference type="RefSeq" id="WP_176578819.1">
    <property type="nucleotide sequence ID" value="NZ_CBDRGH010000022.1"/>
</dbReference>
<name>A0A7H8TMC7_STRCX</name>
<reference evidence="1 2" key="1">
    <citation type="submission" date="2020-06" db="EMBL/GenBank/DDBJ databases">
        <title>Genome mining for natural products.</title>
        <authorList>
            <person name="Zhang B."/>
            <person name="Shi J."/>
            <person name="Ge H."/>
        </authorList>
    </citation>
    <scope>NUCLEOTIDE SEQUENCE [LARGE SCALE GENOMIC DNA]</scope>
    <source>
        <strain evidence="1 2">NA02069</strain>
    </source>
</reference>
<keyword evidence="2" id="KW-1185">Reference proteome</keyword>
<organism evidence="1 2">
    <name type="scientific">Streptomyces chartreusis</name>
    <dbReference type="NCBI Taxonomy" id="1969"/>
    <lineage>
        <taxon>Bacteria</taxon>
        <taxon>Bacillati</taxon>
        <taxon>Actinomycetota</taxon>
        <taxon>Actinomycetes</taxon>
        <taxon>Kitasatosporales</taxon>
        <taxon>Streptomycetaceae</taxon>
        <taxon>Streptomyces</taxon>
    </lineage>
</organism>
<gene>
    <name evidence="1" type="ORF">HUT05_47275</name>
</gene>
<dbReference type="AlphaFoldDB" id="A0A7H8TMC7"/>
<dbReference type="EMBL" id="CP056041">
    <property type="protein sequence ID" value="QKZ24288.1"/>
    <property type="molecule type" value="Genomic_DNA"/>
</dbReference>
<accession>A0A7H8TMC7</accession>
<sequence>MLRSLRAMKGLRRLGTSRLTGWLRERMPRRDSGAVSERPVRPLEEAFWNLESGPSTWRNPDCRHRGTLAVYRPLPMPVVARAPLHAIQLGHCVFCAGWVYRRTWLPWPGEESGDYPDVRPDLAHHLRRRIMSRRAEQLLADHEVLSWERALGRLAAKAPHVSRDWLPAPQALARLANQAIREWDAGSL</sequence>
<proteinExistence type="predicted"/>
<dbReference type="Proteomes" id="UP000509418">
    <property type="component" value="Chromosome"/>
</dbReference>